<accession>A0ABT6NF60</accession>
<organism evidence="1 2">
    <name type="scientific">Fusibacter bizertensis</name>
    <dbReference type="NCBI Taxonomy" id="1488331"/>
    <lineage>
        <taxon>Bacteria</taxon>
        <taxon>Bacillati</taxon>
        <taxon>Bacillota</taxon>
        <taxon>Clostridia</taxon>
        <taxon>Eubacteriales</taxon>
        <taxon>Eubacteriales Family XII. Incertae Sedis</taxon>
        <taxon>Fusibacter</taxon>
    </lineage>
</organism>
<dbReference type="Pfam" id="PF13710">
    <property type="entry name" value="ACT_5"/>
    <property type="match status" value="1"/>
</dbReference>
<proteinExistence type="predicted"/>
<gene>
    <name evidence="1" type="ORF">QE109_12990</name>
</gene>
<dbReference type="SUPFAM" id="SSF55021">
    <property type="entry name" value="ACT-like"/>
    <property type="match status" value="1"/>
</dbReference>
<reference evidence="1 2" key="1">
    <citation type="submission" date="2023-04" db="EMBL/GenBank/DDBJ databases">
        <title>Fusibacter bizertensis strain WBS, isolated from littoral bottom sediments of the Arctic seas - biochemical and genomic analysis.</title>
        <authorList>
            <person name="Brioukhanov A.L."/>
        </authorList>
    </citation>
    <scope>NUCLEOTIDE SEQUENCE [LARGE SCALE GENOMIC DNA]</scope>
    <source>
        <strain evidence="1 2">WBS</strain>
    </source>
</reference>
<comment type="caution">
    <text evidence="1">The sequence shown here is derived from an EMBL/GenBank/DDBJ whole genome shotgun (WGS) entry which is preliminary data.</text>
</comment>
<evidence type="ECO:0000313" key="1">
    <source>
        <dbReference type="EMBL" id="MDH8679069.1"/>
    </source>
</evidence>
<dbReference type="InterPro" id="IPR045865">
    <property type="entry name" value="ACT-like_dom_sf"/>
</dbReference>
<dbReference type="Proteomes" id="UP001158045">
    <property type="component" value="Unassembled WGS sequence"/>
</dbReference>
<name>A0ABT6NF60_9FIRM</name>
<dbReference type="Gene3D" id="3.30.70.260">
    <property type="match status" value="1"/>
</dbReference>
<evidence type="ECO:0000313" key="2">
    <source>
        <dbReference type="Proteomes" id="UP001158045"/>
    </source>
</evidence>
<sequence>MERMLRATIENEPEVLMRVTALLKRKGFQMKRIVMQSDDDQKKANLEITMQNNGPALDAALLVLKRVVNVYSVVEVKQ</sequence>
<keyword evidence="2" id="KW-1185">Reference proteome</keyword>
<dbReference type="EMBL" id="JARYZI010000009">
    <property type="protein sequence ID" value="MDH8679069.1"/>
    <property type="molecule type" value="Genomic_DNA"/>
</dbReference>
<dbReference type="RefSeq" id="WP_281094965.1">
    <property type="nucleotide sequence ID" value="NZ_JARYZI010000009.1"/>
</dbReference>
<protein>
    <submittedName>
        <fullName evidence="1">ACT domain-containing protein</fullName>
    </submittedName>
</protein>